<organism evidence="3 4">
    <name type="scientific">Burkholderia thailandensis (strain ATCC 700388 / DSM 13276 / CCUG 48851 / CIP 106301 / E264)</name>
    <dbReference type="NCBI Taxonomy" id="271848"/>
    <lineage>
        <taxon>Bacteria</taxon>
        <taxon>Pseudomonadati</taxon>
        <taxon>Pseudomonadota</taxon>
        <taxon>Betaproteobacteria</taxon>
        <taxon>Burkholderiales</taxon>
        <taxon>Burkholderiaceae</taxon>
        <taxon>Burkholderia</taxon>
        <taxon>pseudomallei group</taxon>
    </lineage>
</organism>
<name>Q2SUC6_BURTA</name>
<keyword evidence="2" id="KW-0812">Transmembrane</keyword>
<evidence type="ECO:0000256" key="2">
    <source>
        <dbReference type="SAM" id="Phobius"/>
    </source>
</evidence>
<dbReference type="HOGENOM" id="CLU_082950_0_0_4"/>
<dbReference type="NCBIfam" id="TIGR03352">
    <property type="entry name" value="VI_chp_3"/>
    <property type="match status" value="1"/>
</dbReference>
<feature type="region of interest" description="Disordered" evidence="1">
    <location>
        <begin position="1"/>
        <end position="26"/>
    </location>
</feature>
<feature type="transmembrane region" description="Helical" evidence="2">
    <location>
        <begin position="96"/>
        <end position="117"/>
    </location>
</feature>
<gene>
    <name evidence="3" type="ordered locus">BTH_I2966</name>
</gene>
<protein>
    <recommendedName>
        <fullName evidence="5">Lipoprotein</fullName>
    </recommendedName>
</protein>
<evidence type="ECO:0000313" key="4">
    <source>
        <dbReference type="Proteomes" id="UP000001930"/>
    </source>
</evidence>
<keyword evidence="2" id="KW-1133">Transmembrane helix</keyword>
<evidence type="ECO:0008006" key="5">
    <source>
        <dbReference type="Google" id="ProtNLM"/>
    </source>
</evidence>
<keyword evidence="4" id="KW-1185">Reference proteome</keyword>
<evidence type="ECO:0000313" key="3">
    <source>
        <dbReference type="EMBL" id="ABC36626.1"/>
    </source>
</evidence>
<dbReference type="EMBL" id="CP000086">
    <property type="protein sequence ID" value="ABC36626.1"/>
    <property type="molecule type" value="Genomic_DNA"/>
</dbReference>
<sequence length="292" mass="31586">MKSGRFKSSAARRLTRHANSGDHRVPLPLQLLPQRNSISLNRWKIFPNNTALPAVIRHLKSQTFLCSQIGNATDSFDREQRAPRPEKSMNPLVTRYALPLAACILLGGCAAAVPLLGSAGSAALQMVGIGKPDVPDSQKPPRNLGLTLYAAQNLNAANDNRPLALVVRLYALKDPTSFQQAPFDSFTDPAKEKTALGADLLSVREITLIPGQRYNATEKVSREAQAFGVVALFRDPALQRWKLTFDPAKSEKSGIIIGLHNCAMTVTGGTVIPSQQGMPTQRLDLLSSVNCG</sequence>
<keyword evidence="2" id="KW-0472">Membrane</keyword>
<evidence type="ECO:0000256" key="1">
    <source>
        <dbReference type="SAM" id="MobiDB-lite"/>
    </source>
</evidence>
<reference evidence="3 4" key="1">
    <citation type="journal article" date="2005" name="BMC Genomics">
        <title>Bacterial genome adaptation to niches: divergence of the potential virulence genes in three Burkholderia species of different survival strategies.</title>
        <authorList>
            <person name="Kim H.S."/>
            <person name="Schell M.A."/>
            <person name="Yu Y."/>
            <person name="Ulrich R.L."/>
            <person name="Sarria S.H."/>
            <person name="Nierman W.C."/>
            <person name="DeShazer D."/>
        </authorList>
    </citation>
    <scope>NUCLEOTIDE SEQUENCE [LARGE SCALE GENOMIC DNA]</scope>
    <source>
        <strain evidence="4">ATCC 700388 / DSM 13276 / CCUG 48851 / CIP 106301 / E264</strain>
    </source>
</reference>
<accession>Q2SUC6</accession>
<dbReference type="KEGG" id="bte:BTH_I2966"/>
<dbReference type="InterPro" id="IPR017734">
    <property type="entry name" value="T6SS_SciN"/>
</dbReference>
<dbReference type="InterPro" id="IPR038706">
    <property type="entry name" value="Type_VI_SciN-like_sf"/>
</dbReference>
<proteinExistence type="predicted"/>
<dbReference type="AlphaFoldDB" id="Q2SUC6"/>
<dbReference type="Gene3D" id="2.60.40.4150">
    <property type="entry name" value="Type VI secretion system, lipoprotein SciN"/>
    <property type="match status" value="1"/>
</dbReference>
<dbReference type="Pfam" id="PF12790">
    <property type="entry name" value="T6SS-SciN"/>
    <property type="match status" value="1"/>
</dbReference>
<dbReference type="PANTHER" id="PTHR37625:SF4">
    <property type="entry name" value="OUTER MEMBRANE LIPOPROTEIN"/>
    <property type="match status" value="1"/>
</dbReference>
<dbReference type="PANTHER" id="PTHR37625">
    <property type="entry name" value="OUTER MEMBRANE LIPOPROTEIN-RELATED"/>
    <property type="match status" value="1"/>
</dbReference>
<dbReference type="Proteomes" id="UP000001930">
    <property type="component" value="Chromosome I"/>
</dbReference>